<dbReference type="InterPro" id="IPR018392">
    <property type="entry name" value="LysM"/>
</dbReference>
<reference evidence="2" key="1">
    <citation type="submission" date="2022-03" db="EMBL/GenBank/DDBJ databases">
        <title>Genomic Encyclopedia of Type Strains, Phase III (KMG-III): the genomes of soil and plant-associated and newly described type strains.</title>
        <authorList>
            <person name="Whitman W."/>
        </authorList>
    </citation>
    <scope>NUCLEOTIDE SEQUENCE</scope>
    <source>
        <strain evidence="2">ANL 6-2</strain>
    </source>
</reference>
<organism evidence="2 3">
    <name type="scientific">Natronocella acetinitrilica</name>
    <dbReference type="NCBI Taxonomy" id="414046"/>
    <lineage>
        <taxon>Bacteria</taxon>
        <taxon>Pseudomonadati</taxon>
        <taxon>Pseudomonadota</taxon>
        <taxon>Gammaproteobacteria</taxon>
        <taxon>Chromatiales</taxon>
        <taxon>Ectothiorhodospiraceae</taxon>
        <taxon>Natronocella</taxon>
    </lineage>
</organism>
<evidence type="ECO:0000313" key="3">
    <source>
        <dbReference type="Proteomes" id="UP001205843"/>
    </source>
</evidence>
<dbReference type="SMART" id="SM00257">
    <property type="entry name" value="LysM"/>
    <property type="match status" value="1"/>
</dbReference>
<evidence type="ECO:0000259" key="1">
    <source>
        <dbReference type="PROSITE" id="PS51782"/>
    </source>
</evidence>
<dbReference type="Proteomes" id="UP001205843">
    <property type="component" value="Unassembled WGS sequence"/>
</dbReference>
<evidence type="ECO:0000313" key="2">
    <source>
        <dbReference type="EMBL" id="MCP1673310.1"/>
    </source>
</evidence>
<dbReference type="SUPFAM" id="SSF54106">
    <property type="entry name" value="LysM domain"/>
    <property type="match status" value="1"/>
</dbReference>
<feature type="domain" description="LysM" evidence="1">
    <location>
        <begin position="32"/>
        <end position="80"/>
    </location>
</feature>
<proteinExistence type="predicted"/>
<dbReference type="RefSeq" id="WP_253473451.1">
    <property type="nucleotide sequence ID" value="NZ_JALJXV010000001.1"/>
</dbReference>
<protein>
    <recommendedName>
        <fullName evidence="1">LysM domain-containing protein</fullName>
    </recommendedName>
</protein>
<dbReference type="InterPro" id="IPR052196">
    <property type="entry name" value="Bact_Kbp"/>
</dbReference>
<comment type="caution">
    <text evidence="2">The sequence shown here is derived from an EMBL/GenBank/DDBJ whole genome shotgun (WGS) entry which is preliminary data.</text>
</comment>
<dbReference type="PANTHER" id="PTHR34700:SF4">
    <property type="entry name" value="PHAGE-LIKE ELEMENT PBSX PROTEIN XKDP"/>
    <property type="match status" value="1"/>
</dbReference>
<dbReference type="PROSITE" id="PS51782">
    <property type="entry name" value="LYSM"/>
    <property type="match status" value="1"/>
</dbReference>
<sequence>MRIGKLLGLALGLMITIPVLVAAEAFREDHPERYTVVEGDTLWDISERFLRTPWVWPEIWHANPEIENPHLIYPGDVIRLVYIEGEPRLTVERGLREIRLAPGVREEALPDAIAAIPMEAIRPFLNRSHVVDGEFFNTAPYVVAGEDERVMAARDDRIYVRRLPAENGAGGYTLVRRGVAYRDPDTREVLGYEATYLGEMNVTREGDPGTGRVTTSTREILAGDRLLRMPREPSRTRFVPQAPEIEVDARIIHVMDGVNQIGQFNVVALNIGNDDGIRSGDVLAIYKAGRVVRDPETREQVTLPDERGGELIVFRTFDRVSYGLVMRANRHMNVLDLVRNP</sequence>
<dbReference type="InterPro" id="IPR036779">
    <property type="entry name" value="LysM_dom_sf"/>
</dbReference>
<name>A0AAE3K9X1_9GAMM</name>
<dbReference type="PANTHER" id="PTHR34700">
    <property type="entry name" value="POTASSIUM BINDING PROTEIN KBP"/>
    <property type="match status" value="1"/>
</dbReference>
<dbReference type="Gene3D" id="3.10.350.10">
    <property type="entry name" value="LysM domain"/>
    <property type="match status" value="1"/>
</dbReference>
<dbReference type="Pfam" id="PF01476">
    <property type="entry name" value="LysM"/>
    <property type="match status" value="1"/>
</dbReference>
<keyword evidence="3" id="KW-1185">Reference proteome</keyword>
<gene>
    <name evidence="2" type="ORF">J2T57_000402</name>
</gene>
<dbReference type="CDD" id="cd00118">
    <property type="entry name" value="LysM"/>
    <property type="match status" value="1"/>
</dbReference>
<dbReference type="EMBL" id="JALJXV010000001">
    <property type="protein sequence ID" value="MCP1673310.1"/>
    <property type="molecule type" value="Genomic_DNA"/>
</dbReference>
<accession>A0AAE3K9X1</accession>
<dbReference type="AlphaFoldDB" id="A0AAE3K9X1"/>